<proteinExistence type="predicted"/>
<feature type="domain" description="Xylose isomerase-like TIM barrel" evidence="1">
    <location>
        <begin position="39"/>
        <end position="333"/>
    </location>
</feature>
<dbReference type="SUPFAM" id="SSF51658">
    <property type="entry name" value="Xylose isomerase-like"/>
    <property type="match status" value="1"/>
</dbReference>
<dbReference type="InterPro" id="IPR013022">
    <property type="entry name" value="Xyl_isomerase-like_TIM-brl"/>
</dbReference>
<keyword evidence="3" id="KW-1185">Reference proteome</keyword>
<organism evidence="2 3">
    <name type="scientific">Somion occarium</name>
    <dbReference type="NCBI Taxonomy" id="3059160"/>
    <lineage>
        <taxon>Eukaryota</taxon>
        <taxon>Fungi</taxon>
        <taxon>Dikarya</taxon>
        <taxon>Basidiomycota</taxon>
        <taxon>Agaricomycotina</taxon>
        <taxon>Agaricomycetes</taxon>
        <taxon>Polyporales</taxon>
        <taxon>Cerrenaceae</taxon>
        <taxon>Somion</taxon>
    </lineage>
</organism>
<evidence type="ECO:0000313" key="2">
    <source>
        <dbReference type="EMBL" id="CAL1698837.1"/>
    </source>
</evidence>
<dbReference type="PANTHER" id="PTHR12110:SF56">
    <property type="entry name" value="DEHYDRATASE, PUTATIVE (AFU_ORTHOLOGUE AFUA_6G08740)-RELATED"/>
    <property type="match status" value="1"/>
</dbReference>
<evidence type="ECO:0000259" key="1">
    <source>
        <dbReference type="Pfam" id="PF01261"/>
    </source>
</evidence>
<dbReference type="InterPro" id="IPR050312">
    <property type="entry name" value="IolE/XylAMocC-like"/>
</dbReference>
<dbReference type="PANTHER" id="PTHR12110">
    <property type="entry name" value="HYDROXYPYRUVATE ISOMERASE"/>
    <property type="match status" value="1"/>
</dbReference>
<dbReference type="Proteomes" id="UP001497453">
    <property type="component" value="Chromosome 11"/>
</dbReference>
<evidence type="ECO:0000313" key="3">
    <source>
        <dbReference type="Proteomes" id="UP001497453"/>
    </source>
</evidence>
<dbReference type="InterPro" id="IPR036237">
    <property type="entry name" value="Xyl_isomerase-like_sf"/>
</dbReference>
<gene>
    <name evidence="2" type="ORF">GFSPODELE1_LOCUS2346</name>
</gene>
<accession>A0ABP1CT25</accession>
<sequence>MLPQMAPPPKPPSVVAYCTDSAGMNQQAHTLLNKIRIISRTKYTHIELGWSDLEAYVKSAGLAGSDEERLVKAAKDVRTLCNDLEIGILAVHTLSRFEGYTDPAKRGMNFERARLWFHVLSTLECDLLQVGSSDDPASSPDLDVIVRDFQELADLAAEQDPPISIAYENWAWGVHVNTWEQTWEICKRVDRPNFGLCLDTFQICARTYVSPTSPPHLYDPSAPFEKFSQSMNNLINTVSPEKIFYLQISDGSNKISSHELAQRAKAQSIHPLYAWSKAWRPLPFMDKIPVNSEEKVDYGGFLPVAEVVRAVLATGWDGPWSYEVFYEEDMSRPEPGITLKWVRAGMASHDKMLEEL</sequence>
<dbReference type="Gene3D" id="3.20.20.150">
    <property type="entry name" value="Divalent-metal-dependent TIM barrel enzymes"/>
    <property type="match status" value="1"/>
</dbReference>
<dbReference type="EMBL" id="OZ037954">
    <property type="protein sequence ID" value="CAL1698837.1"/>
    <property type="molecule type" value="Genomic_DNA"/>
</dbReference>
<reference evidence="3" key="1">
    <citation type="submission" date="2024-04" db="EMBL/GenBank/DDBJ databases">
        <authorList>
            <person name="Shaw F."/>
            <person name="Minotto A."/>
        </authorList>
    </citation>
    <scope>NUCLEOTIDE SEQUENCE [LARGE SCALE GENOMIC DNA]</scope>
</reference>
<name>A0ABP1CT25_9APHY</name>
<dbReference type="Pfam" id="PF01261">
    <property type="entry name" value="AP_endonuc_2"/>
    <property type="match status" value="1"/>
</dbReference>
<protein>
    <recommendedName>
        <fullName evidence="1">Xylose isomerase-like TIM barrel domain-containing protein</fullName>
    </recommendedName>
</protein>